<dbReference type="InterPro" id="IPR048278">
    <property type="entry name" value="PFN"/>
</dbReference>
<dbReference type="AlphaFoldDB" id="A0AAD9IEU3"/>
<dbReference type="Proteomes" id="UP001255856">
    <property type="component" value="Unassembled WGS sequence"/>
</dbReference>
<accession>A0AAD9IEU3</accession>
<dbReference type="Pfam" id="PF00235">
    <property type="entry name" value="Profilin"/>
    <property type="match status" value="1"/>
</dbReference>
<dbReference type="GO" id="GO:0003779">
    <property type="term" value="F:actin binding"/>
    <property type="evidence" value="ECO:0007669"/>
    <property type="project" value="InterPro"/>
</dbReference>
<protein>
    <submittedName>
        <fullName evidence="1">Uncharacterized protein</fullName>
    </submittedName>
</protein>
<dbReference type="Gene3D" id="3.30.450.30">
    <property type="entry name" value="Dynein light chain 2a, cytoplasmic"/>
    <property type="match status" value="1"/>
</dbReference>
<evidence type="ECO:0000313" key="2">
    <source>
        <dbReference type="Proteomes" id="UP001255856"/>
    </source>
</evidence>
<reference evidence="1" key="1">
    <citation type="submission" date="2021-01" db="EMBL/GenBank/DDBJ databases">
        <authorList>
            <person name="Eckstrom K.M.E."/>
        </authorList>
    </citation>
    <scope>NUCLEOTIDE SEQUENCE</scope>
    <source>
        <strain evidence="1">UVCC 0001</strain>
    </source>
</reference>
<keyword evidence="2" id="KW-1185">Reference proteome</keyword>
<dbReference type="EMBL" id="JASFZW010000013">
    <property type="protein sequence ID" value="KAK2075745.1"/>
    <property type="molecule type" value="Genomic_DNA"/>
</dbReference>
<dbReference type="SUPFAM" id="SSF55770">
    <property type="entry name" value="Profilin (actin-binding protein)"/>
    <property type="match status" value="1"/>
</dbReference>
<comment type="caution">
    <text evidence="1">The sequence shown here is derived from an EMBL/GenBank/DDBJ whole genome shotgun (WGS) entry which is preliminary data.</text>
</comment>
<gene>
    <name evidence="1" type="ORF">QBZ16_001486</name>
</gene>
<name>A0AAD9IEU3_PROWI</name>
<dbReference type="InterPro" id="IPR036140">
    <property type="entry name" value="PFN_sf"/>
</dbReference>
<sequence length="143" mass="15104">MEASEAGSWDAAIQVLLADGVIKGYTLLDQSGTAQCAYGEAQAHLVADTNSMEGSELAKQLQASVGQDLAPESLALAGSTLHVLRKEDDALYAMSESRTEGVMAYKLKIGFLIVLFGAPQVARQVVPKVEVAVEPMRSQGPIL</sequence>
<organism evidence="1 2">
    <name type="scientific">Prototheca wickerhamii</name>
    <dbReference type="NCBI Taxonomy" id="3111"/>
    <lineage>
        <taxon>Eukaryota</taxon>
        <taxon>Viridiplantae</taxon>
        <taxon>Chlorophyta</taxon>
        <taxon>core chlorophytes</taxon>
        <taxon>Trebouxiophyceae</taxon>
        <taxon>Chlorellales</taxon>
        <taxon>Chlorellaceae</taxon>
        <taxon>Prototheca</taxon>
    </lineage>
</organism>
<proteinExistence type="predicted"/>
<evidence type="ECO:0000313" key="1">
    <source>
        <dbReference type="EMBL" id="KAK2075745.1"/>
    </source>
</evidence>